<evidence type="ECO:0000313" key="3">
    <source>
        <dbReference type="Proteomes" id="UP000233387"/>
    </source>
</evidence>
<dbReference type="Proteomes" id="UP000233387">
    <property type="component" value="Unassembled WGS sequence"/>
</dbReference>
<name>A0A2N3IH25_9BACT</name>
<dbReference type="InterPro" id="IPR052715">
    <property type="entry name" value="RAYT_transposase"/>
</dbReference>
<dbReference type="SUPFAM" id="SSF143422">
    <property type="entry name" value="Transposase IS200-like"/>
    <property type="match status" value="1"/>
</dbReference>
<evidence type="ECO:0000313" key="2">
    <source>
        <dbReference type="EMBL" id="PKQ69622.1"/>
    </source>
</evidence>
<organism evidence="2 3">
    <name type="scientific">Raineya orbicola</name>
    <dbReference type="NCBI Taxonomy" id="2016530"/>
    <lineage>
        <taxon>Bacteria</taxon>
        <taxon>Pseudomonadati</taxon>
        <taxon>Bacteroidota</taxon>
        <taxon>Cytophagia</taxon>
        <taxon>Cytophagales</taxon>
        <taxon>Raineyaceae</taxon>
        <taxon>Raineya</taxon>
    </lineage>
</organism>
<gene>
    <name evidence="2" type="ORF">Rain11_1294</name>
</gene>
<accession>A0A2N3IH25</accession>
<dbReference type="PANTHER" id="PTHR36966:SF1">
    <property type="entry name" value="REP-ASSOCIATED TYROSINE TRANSPOSASE"/>
    <property type="match status" value="1"/>
</dbReference>
<dbReference type="EMBL" id="NKXO01000018">
    <property type="protein sequence ID" value="PKQ69622.1"/>
    <property type="molecule type" value="Genomic_DNA"/>
</dbReference>
<dbReference type="GO" id="GO:0006313">
    <property type="term" value="P:DNA transposition"/>
    <property type="evidence" value="ECO:0007669"/>
    <property type="project" value="InterPro"/>
</dbReference>
<dbReference type="InterPro" id="IPR036515">
    <property type="entry name" value="Transposase_17_sf"/>
</dbReference>
<comment type="caution">
    <text evidence="2">The sequence shown here is derived from an EMBL/GenBank/DDBJ whole genome shotgun (WGS) entry which is preliminary data.</text>
</comment>
<dbReference type="Gene3D" id="3.30.70.1290">
    <property type="entry name" value="Transposase IS200-like"/>
    <property type="match status" value="1"/>
</dbReference>
<dbReference type="PANTHER" id="PTHR36966">
    <property type="entry name" value="REP-ASSOCIATED TYROSINE TRANSPOSASE"/>
    <property type="match status" value="1"/>
</dbReference>
<keyword evidence="3" id="KW-1185">Reference proteome</keyword>
<dbReference type="GO" id="GO:0043565">
    <property type="term" value="F:sequence-specific DNA binding"/>
    <property type="evidence" value="ECO:0007669"/>
    <property type="project" value="TreeGrafter"/>
</dbReference>
<proteinExistence type="predicted"/>
<dbReference type="InterPro" id="IPR002686">
    <property type="entry name" value="Transposase_17"/>
</dbReference>
<sequence>MPSYLRNEGILFGILTKSTLDKFQNKYRIPSARASWWDYGSQGAYFITICTQDRWHYFGEIIEGKMQYSQVGVLADIFWLEIPFHAQKVTLGEYIVMPNHIHGILILEDSFPTTSLKHSESNNFAQNRFQNPGKNSISSIVGSYKSAVSKHARRLGFEFAWQSRFYDHIIRNAEEYQRIENYIINNPQQWEKDKFFGK</sequence>
<dbReference type="AlphaFoldDB" id="A0A2N3IH25"/>
<dbReference type="GO" id="GO:0004803">
    <property type="term" value="F:transposase activity"/>
    <property type="evidence" value="ECO:0007669"/>
    <property type="project" value="InterPro"/>
</dbReference>
<dbReference type="RefSeq" id="WP_207764431.1">
    <property type="nucleotide sequence ID" value="NZ_NKXO01000018.1"/>
</dbReference>
<reference evidence="2 3" key="1">
    <citation type="submission" date="2017-06" db="EMBL/GenBank/DDBJ databases">
        <title>Raineya orbicola gen. nov., sp. nov. a slightly thermophilic bacterium of the phylum Bacteroidetes and the description of Raineyaceae fam. nov.</title>
        <authorList>
            <person name="Albuquerque L."/>
            <person name="Polonia A.R.M."/>
            <person name="Barroso C."/>
            <person name="Froufe H.J.C."/>
            <person name="Lage O."/>
            <person name="Lobo-Da-Cunha A."/>
            <person name="Egas C."/>
            <person name="Da Costa M.S."/>
        </authorList>
    </citation>
    <scope>NUCLEOTIDE SEQUENCE [LARGE SCALE GENOMIC DNA]</scope>
    <source>
        <strain evidence="2 3">SPSPC-11</strain>
    </source>
</reference>
<dbReference type="SMART" id="SM01321">
    <property type="entry name" value="Y1_Tnp"/>
    <property type="match status" value="1"/>
</dbReference>
<feature type="domain" description="Transposase IS200-like" evidence="1">
    <location>
        <begin position="40"/>
        <end position="186"/>
    </location>
</feature>
<protein>
    <recommendedName>
        <fullName evidence="1">Transposase IS200-like domain-containing protein</fullName>
    </recommendedName>
</protein>
<evidence type="ECO:0000259" key="1">
    <source>
        <dbReference type="SMART" id="SM01321"/>
    </source>
</evidence>